<name>A1ZRN3_MICM2</name>
<dbReference type="PROSITE" id="PS51257">
    <property type="entry name" value="PROKAR_LIPOPROTEIN"/>
    <property type="match status" value="1"/>
</dbReference>
<keyword evidence="4" id="KW-1185">Reference proteome</keyword>
<dbReference type="InterPro" id="IPR001466">
    <property type="entry name" value="Beta-lactam-related"/>
</dbReference>
<dbReference type="InterPro" id="IPR012338">
    <property type="entry name" value="Beta-lactam/transpept-like"/>
</dbReference>
<dbReference type="InterPro" id="IPR050789">
    <property type="entry name" value="Diverse_Enzym_Activities"/>
</dbReference>
<feature type="signal peptide" evidence="1">
    <location>
        <begin position="1"/>
        <end position="19"/>
    </location>
</feature>
<comment type="caution">
    <text evidence="3">The sequence shown here is derived from an EMBL/GenBank/DDBJ whole genome shotgun (WGS) entry which is preliminary data.</text>
</comment>
<dbReference type="SUPFAM" id="SSF56601">
    <property type="entry name" value="beta-lactamase/transpeptidase-like"/>
    <property type="match status" value="1"/>
</dbReference>
<dbReference type="GO" id="GO:0016787">
    <property type="term" value="F:hydrolase activity"/>
    <property type="evidence" value="ECO:0007669"/>
    <property type="project" value="UniProtKB-KW"/>
</dbReference>
<dbReference type="EMBL" id="AAWS01000028">
    <property type="protein sequence ID" value="EAY26938.1"/>
    <property type="molecule type" value="Genomic_DNA"/>
</dbReference>
<dbReference type="Gene3D" id="3.40.710.10">
    <property type="entry name" value="DD-peptidase/beta-lactamase superfamily"/>
    <property type="match status" value="1"/>
</dbReference>
<dbReference type="PANTHER" id="PTHR43283:SF7">
    <property type="entry name" value="BETA-LACTAMASE-RELATED DOMAIN-CONTAINING PROTEIN"/>
    <property type="match status" value="1"/>
</dbReference>
<dbReference type="PANTHER" id="PTHR43283">
    <property type="entry name" value="BETA-LACTAMASE-RELATED"/>
    <property type="match status" value="1"/>
</dbReference>
<dbReference type="OrthoDB" id="1185352at2"/>
<accession>A1ZRN3</accession>
<reference evidence="3 4" key="1">
    <citation type="submission" date="2007-01" db="EMBL/GenBank/DDBJ databases">
        <authorList>
            <person name="Haygood M."/>
            <person name="Podell S."/>
            <person name="Anderson C."/>
            <person name="Hopkinson B."/>
            <person name="Roe K."/>
            <person name="Barbeau K."/>
            <person name="Gaasterland T."/>
            <person name="Ferriera S."/>
            <person name="Johnson J."/>
            <person name="Kravitz S."/>
            <person name="Beeson K."/>
            <person name="Sutton G."/>
            <person name="Rogers Y.-H."/>
            <person name="Friedman R."/>
            <person name="Frazier M."/>
            <person name="Venter J.C."/>
        </authorList>
    </citation>
    <scope>NUCLEOTIDE SEQUENCE [LARGE SCALE GENOMIC DNA]</scope>
    <source>
        <strain evidence="3 4">ATCC 23134</strain>
    </source>
</reference>
<organism evidence="3 4">
    <name type="scientific">Microscilla marina ATCC 23134</name>
    <dbReference type="NCBI Taxonomy" id="313606"/>
    <lineage>
        <taxon>Bacteria</taxon>
        <taxon>Pseudomonadati</taxon>
        <taxon>Bacteroidota</taxon>
        <taxon>Cytophagia</taxon>
        <taxon>Cytophagales</taxon>
        <taxon>Microscillaceae</taxon>
        <taxon>Microscilla</taxon>
    </lineage>
</organism>
<evidence type="ECO:0000313" key="3">
    <source>
        <dbReference type="EMBL" id="EAY26938.1"/>
    </source>
</evidence>
<dbReference type="Proteomes" id="UP000004095">
    <property type="component" value="Unassembled WGS sequence"/>
</dbReference>
<keyword evidence="1" id="KW-0732">Signal</keyword>
<dbReference type="Pfam" id="PF00144">
    <property type="entry name" value="Beta-lactamase"/>
    <property type="match status" value="1"/>
</dbReference>
<dbReference type="AlphaFoldDB" id="A1ZRN3"/>
<evidence type="ECO:0000256" key="1">
    <source>
        <dbReference type="SAM" id="SignalP"/>
    </source>
</evidence>
<evidence type="ECO:0000259" key="2">
    <source>
        <dbReference type="Pfam" id="PF00144"/>
    </source>
</evidence>
<dbReference type="RefSeq" id="WP_004156515.1">
    <property type="nucleotide sequence ID" value="NZ_AAWS01000028.1"/>
</dbReference>
<dbReference type="eggNOG" id="COG1680">
    <property type="taxonomic scope" value="Bacteria"/>
</dbReference>
<gene>
    <name evidence="3" type="ORF">M23134_03589</name>
</gene>
<evidence type="ECO:0000313" key="4">
    <source>
        <dbReference type="Proteomes" id="UP000004095"/>
    </source>
</evidence>
<feature type="domain" description="Beta-lactamase-related" evidence="2">
    <location>
        <begin position="274"/>
        <end position="548"/>
    </location>
</feature>
<protein>
    <submittedName>
        <fullName evidence="3">Putative 6-aminohexanoate-dimer hydrolase</fullName>
    </submittedName>
</protein>
<proteinExistence type="predicted"/>
<keyword evidence="3" id="KW-0378">Hydrolase</keyword>
<sequence length="580" mass="66819">MKTIQVITFLILSALACQAQTTPPTIPSAKGVWKVVLKEPRELVKKLRIYPKGKNWKAQLGTKNIPVKYRHGKFTIRWKKAKFDGEFARDAQNPQQKIIKGFWRQYGYVAPVELHPKNSGWEGVREVQLKRLTFYLVIRPKKGGNFKGFIHNPERNQGIFIRIREIVQKQRQVLIYGRDTTKPMFKGMLAKDGKTLHVKFRVHGMTGKVLHKVDTKKDILVRPRVGQKTYAYQTPPQLHDGWQTASLEKQGADMGKIKALMEKILTQKYIYLHSILIMQNNKLLLEEYFYGHHRDQYHDTRSAGKSLASTMVGLALDQGLLSNVDQKILTFFPEYKGSIKHVGDRKKRIRIRDLMSMSSGLACNDDNYESPGHEDRMQEQNAQPDWVKFTLDLPMKREPGKKAVYCTGGVNLLGQIVSNVSRKPSYEFLQTYLFEPLGIKKYTMNMTPMGNGYLGGGIHMRPRDLAKFGQLFANKGVWKGKRVISEKWVQQATQGKATMHNASYKNYGYNWWIHRFEVEGEKFRCFYAAGNGGQLIFVVPKLDLVTVINAGNYGQGRLWLKYRDEIMPRYVIPALMKAKR</sequence>
<feature type="chain" id="PRO_5002642396" evidence="1">
    <location>
        <begin position="20"/>
        <end position="580"/>
    </location>
</feature>